<accession>A0ABW0P7W4</accession>
<reference evidence="2" key="1">
    <citation type="journal article" date="2019" name="Int. J. Syst. Evol. Microbiol.">
        <title>The Global Catalogue of Microorganisms (GCM) 10K type strain sequencing project: providing services to taxonomists for standard genome sequencing and annotation.</title>
        <authorList>
            <consortium name="The Broad Institute Genomics Platform"/>
            <consortium name="The Broad Institute Genome Sequencing Center for Infectious Disease"/>
            <person name="Wu L."/>
            <person name="Ma J."/>
        </authorList>
    </citation>
    <scope>NUCLEOTIDE SEQUENCE [LARGE SCALE GENOMIC DNA]</scope>
    <source>
        <strain evidence="2">CCUG 43117</strain>
    </source>
</reference>
<gene>
    <name evidence="1" type="ORF">ACFPN9_26190</name>
</gene>
<dbReference type="EMBL" id="JBHSLU010000113">
    <property type="protein sequence ID" value="MFC5508730.1"/>
    <property type="molecule type" value="Genomic_DNA"/>
</dbReference>
<organism evidence="1 2">
    <name type="scientific">Bosea massiliensis</name>
    <dbReference type="NCBI Taxonomy" id="151419"/>
    <lineage>
        <taxon>Bacteria</taxon>
        <taxon>Pseudomonadati</taxon>
        <taxon>Pseudomonadota</taxon>
        <taxon>Alphaproteobacteria</taxon>
        <taxon>Hyphomicrobiales</taxon>
        <taxon>Boseaceae</taxon>
        <taxon>Bosea</taxon>
    </lineage>
</organism>
<protein>
    <submittedName>
        <fullName evidence="1">Uncharacterized protein</fullName>
    </submittedName>
</protein>
<comment type="caution">
    <text evidence="1">The sequence shown here is derived from an EMBL/GenBank/DDBJ whole genome shotgun (WGS) entry which is preliminary data.</text>
</comment>
<evidence type="ECO:0000313" key="2">
    <source>
        <dbReference type="Proteomes" id="UP001596060"/>
    </source>
</evidence>
<proteinExistence type="predicted"/>
<dbReference type="RefSeq" id="WP_377817902.1">
    <property type="nucleotide sequence ID" value="NZ_JBHSLU010000113.1"/>
</dbReference>
<evidence type="ECO:0000313" key="1">
    <source>
        <dbReference type="EMBL" id="MFC5508730.1"/>
    </source>
</evidence>
<sequence>MARPDRVLLIRSARLLDLRYPAVADWLRDVARPLDPEIAERREVLRLVWRRHFPDEKRTPAARLIASTWLQVDFDREPMPGTADALFHRLHRQDIGPRQWRTIAADLDEMCH</sequence>
<dbReference type="Proteomes" id="UP001596060">
    <property type="component" value="Unassembled WGS sequence"/>
</dbReference>
<keyword evidence="2" id="KW-1185">Reference proteome</keyword>
<name>A0ABW0P7W4_9HYPH</name>